<dbReference type="SUPFAM" id="SSF55073">
    <property type="entry name" value="Nucleotide cyclase"/>
    <property type="match status" value="1"/>
</dbReference>
<evidence type="ECO:0000313" key="3">
    <source>
        <dbReference type="EMBL" id="SDB22804.1"/>
    </source>
</evidence>
<reference evidence="3 4" key="1">
    <citation type="submission" date="2016-10" db="EMBL/GenBank/DDBJ databases">
        <authorList>
            <person name="de Groot N.N."/>
        </authorList>
    </citation>
    <scope>NUCLEOTIDE SEQUENCE [LARGE SCALE GENOMIC DNA]</scope>
    <source>
        <strain evidence="3 4">ASO4-2</strain>
    </source>
</reference>
<dbReference type="EC" id="2.7.7.65" evidence="1"/>
<dbReference type="GO" id="GO:0043709">
    <property type="term" value="P:cell adhesion involved in single-species biofilm formation"/>
    <property type="evidence" value="ECO:0007669"/>
    <property type="project" value="TreeGrafter"/>
</dbReference>
<dbReference type="PROSITE" id="PS50887">
    <property type="entry name" value="GGDEF"/>
    <property type="match status" value="1"/>
</dbReference>
<accession>A0A1G6BQ90</accession>
<dbReference type="RefSeq" id="WP_161946203.1">
    <property type="nucleotide sequence ID" value="NZ_FMXO01000005.1"/>
</dbReference>
<evidence type="ECO:0000259" key="2">
    <source>
        <dbReference type="PROSITE" id="PS50887"/>
    </source>
</evidence>
<evidence type="ECO:0000313" key="4">
    <source>
        <dbReference type="Proteomes" id="UP000198771"/>
    </source>
</evidence>
<dbReference type="GO" id="GO:0005886">
    <property type="term" value="C:plasma membrane"/>
    <property type="evidence" value="ECO:0007669"/>
    <property type="project" value="TreeGrafter"/>
</dbReference>
<dbReference type="GO" id="GO:1902201">
    <property type="term" value="P:negative regulation of bacterial-type flagellum-dependent cell motility"/>
    <property type="evidence" value="ECO:0007669"/>
    <property type="project" value="TreeGrafter"/>
</dbReference>
<dbReference type="InterPro" id="IPR050469">
    <property type="entry name" value="Diguanylate_Cyclase"/>
</dbReference>
<dbReference type="EMBL" id="FMXO01000005">
    <property type="protein sequence ID" value="SDB22804.1"/>
    <property type="molecule type" value="Genomic_DNA"/>
</dbReference>
<dbReference type="GO" id="GO:0052621">
    <property type="term" value="F:diguanylate cyclase activity"/>
    <property type="evidence" value="ECO:0007669"/>
    <property type="project" value="UniProtKB-EC"/>
</dbReference>
<dbReference type="AlphaFoldDB" id="A0A1G6BQ90"/>
<dbReference type="FunFam" id="3.30.70.270:FF:000001">
    <property type="entry name" value="Diguanylate cyclase domain protein"/>
    <property type="match status" value="1"/>
</dbReference>
<dbReference type="InterPro" id="IPR000160">
    <property type="entry name" value="GGDEF_dom"/>
</dbReference>
<dbReference type="STRING" id="617002.SAMN05660653_01113"/>
<dbReference type="NCBIfam" id="TIGR00254">
    <property type="entry name" value="GGDEF"/>
    <property type="match status" value="1"/>
</dbReference>
<feature type="domain" description="GGDEF" evidence="2">
    <location>
        <begin position="117"/>
        <end position="253"/>
    </location>
</feature>
<dbReference type="Pfam" id="PF00990">
    <property type="entry name" value="GGDEF"/>
    <property type="match status" value="1"/>
</dbReference>
<dbReference type="Gene3D" id="3.30.70.270">
    <property type="match status" value="1"/>
</dbReference>
<evidence type="ECO:0000256" key="1">
    <source>
        <dbReference type="ARBA" id="ARBA00012528"/>
    </source>
</evidence>
<dbReference type="OrthoDB" id="9790367at2"/>
<organism evidence="3 4">
    <name type="scientific">Desulfonatronum thiosulfatophilum</name>
    <dbReference type="NCBI Taxonomy" id="617002"/>
    <lineage>
        <taxon>Bacteria</taxon>
        <taxon>Pseudomonadati</taxon>
        <taxon>Thermodesulfobacteriota</taxon>
        <taxon>Desulfovibrionia</taxon>
        <taxon>Desulfovibrionales</taxon>
        <taxon>Desulfonatronaceae</taxon>
        <taxon>Desulfonatronum</taxon>
    </lineage>
</organism>
<dbReference type="Proteomes" id="UP000198771">
    <property type="component" value="Unassembled WGS sequence"/>
</dbReference>
<keyword evidence="4" id="KW-1185">Reference proteome</keyword>
<gene>
    <name evidence="3" type="ORF">SAMN05660653_01113</name>
</gene>
<dbReference type="InterPro" id="IPR043128">
    <property type="entry name" value="Rev_trsase/Diguanyl_cyclase"/>
</dbReference>
<dbReference type="InterPro" id="IPR029787">
    <property type="entry name" value="Nucleotide_cyclase"/>
</dbReference>
<dbReference type="SMART" id="SM00267">
    <property type="entry name" value="GGDEF"/>
    <property type="match status" value="1"/>
</dbReference>
<dbReference type="PANTHER" id="PTHR45138:SF24">
    <property type="entry name" value="DIGUANYLATE CYCLASE DGCC-RELATED"/>
    <property type="match status" value="1"/>
</dbReference>
<sequence>MDTSHDVLAELEILRAEISRLKPDAVYNDNGPVAVLFRILDDFSRPRQAELESRLNPLPWMIMPLDGELYPALTRIQQKINDLSHAAGHDHLTGLALRGVFEQTLHSEMERTRRSGLSLSLAILDIDDFKKINDICGHVHGDLVLRSVAAILRDNIRQSDLGVRLGGEEFAILMPDTTQTSGALLLARVMDAVRNLRFDCPNPAMKPQVTVSVGLACYKGFKKLQPQELVEMADQALYAAKQSGKNRLVKSPFRDISPELSSHTLVDSDEKNYLFRALSS</sequence>
<dbReference type="CDD" id="cd01949">
    <property type="entry name" value="GGDEF"/>
    <property type="match status" value="1"/>
</dbReference>
<protein>
    <recommendedName>
        <fullName evidence="1">diguanylate cyclase</fullName>
        <ecNumber evidence="1">2.7.7.65</ecNumber>
    </recommendedName>
</protein>
<dbReference type="PANTHER" id="PTHR45138">
    <property type="entry name" value="REGULATORY COMPONENTS OF SENSORY TRANSDUCTION SYSTEM"/>
    <property type="match status" value="1"/>
</dbReference>
<name>A0A1G6BQ90_9BACT</name>
<proteinExistence type="predicted"/>